<accession>A0A4Z2IYG4</accession>
<evidence type="ECO:0000313" key="2">
    <source>
        <dbReference type="EMBL" id="TNN82538.1"/>
    </source>
</evidence>
<name>A0A4Z2IYG4_9TELE</name>
<dbReference type="EMBL" id="SRLO01000038">
    <property type="protein sequence ID" value="TNN82538.1"/>
    <property type="molecule type" value="Genomic_DNA"/>
</dbReference>
<protein>
    <submittedName>
        <fullName evidence="2">Uncharacterized protein</fullName>
    </submittedName>
</protein>
<organism evidence="2 3">
    <name type="scientific">Liparis tanakae</name>
    <name type="common">Tanaka's snailfish</name>
    <dbReference type="NCBI Taxonomy" id="230148"/>
    <lineage>
        <taxon>Eukaryota</taxon>
        <taxon>Metazoa</taxon>
        <taxon>Chordata</taxon>
        <taxon>Craniata</taxon>
        <taxon>Vertebrata</taxon>
        <taxon>Euteleostomi</taxon>
        <taxon>Actinopterygii</taxon>
        <taxon>Neopterygii</taxon>
        <taxon>Teleostei</taxon>
        <taxon>Neoteleostei</taxon>
        <taxon>Acanthomorphata</taxon>
        <taxon>Eupercaria</taxon>
        <taxon>Perciformes</taxon>
        <taxon>Cottioidei</taxon>
        <taxon>Cottales</taxon>
        <taxon>Liparidae</taxon>
        <taxon>Liparis</taxon>
    </lineage>
</organism>
<reference evidence="2 3" key="1">
    <citation type="submission" date="2019-03" db="EMBL/GenBank/DDBJ databases">
        <title>First draft genome of Liparis tanakae, snailfish: a comprehensive survey of snailfish specific genes.</title>
        <authorList>
            <person name="Kim W."/>
            <person name="Song I."/>
            <person name="Jeong J.-H."/>
            <person name="Kim D."/>
            <person name="Kim S."/>
            <person name="Ryu S."/>
            <person name="Song J.Y."/>
            <person name="Lee S.K."/>
        </authorList>
    </citation>
    <scope>NUCLEOTIDE SEQUENCE [LARGE SCALE GENOMIC DNA]</scope>
    <source>
        <tissue evidence="2">Muscle</tissue>
    </source>
</reference>
<gene>
    <name evidence="2" type="ORF">EYF80_007056</name>
</gene>
<feature type="compositionally biased region" description="Basic and acidic residues" evidence="1">
    <location>
        <begin position="94"/>
        <end position="103"/>
    </location>
</feature>
<evidence type="ECO:0000313" key="3">
    <source>
        <dbReference type="Proteomes" id="UP000314294"/>
    </source>
</evidence>
<feature type="region of interest" description="Disordered" evidence="1">
    <location>
        <begin position="85"/>
        <end position="117"/>
    </location>
</feature>
<feature type="region of interest" description="Disordered" evidence="1">
    <location>
        <begin position="1"/>
        <end position="28"/>
    </location>
</feature>
<sequence length="117" mass="12757">MEDKAQTDRVKMRSEVTASRAAETQRLGPEYQEVSWDTELLVVRFSPDRPLVGTDGQLSDAERAHQQGVLSGLTAGLEARLELPSAGVHHEHRHVGLEAEPRAQDSSGIGDLGSDEE</sequence>
<dbReference type="AlphaFoldDB" id="A0A4Z2IYG4"/>
<feature type="compositionally biased region" description="Basic and acidic residues" evidence="1">
    <location>
        <begin position="1"/>
        <end position="14"/>
    </location>
</feature>
<keyword evidence="3" id="KW-1185">Reference proteome</keyword>
<evidence type="ECO:0000256" key="1">
    <source>
        <dbReference type="SAM" id="MobiDB-lite"/>
    </source>
</evidence>
<proteinExistence type="predicted"/>
<dbReference type="Proteomes" id="UP000314294">
    <property type="component" value="Unassembled WGS sequence"/>
</dbReference>
<comment type="caution">
    <text evidence="2">The sequence shown here is derived from an EMBL/GenBank/DDBJ whole genome shotgun (WGS) entry which is preliminary data.</text>
</comment>